<comment type="caution">
    <text evidence="2">The sequence shown here is derived from an EMBL/GenBank/DDBJ whole genome shotgun (WGS) entry which is preliminary data.</text>
</comment>
<reference evidence="2 3" key="1">
    <citation type="journal article" date="2018" name="BMC Genomics">
        <title>Genomic comparison of Trypanosoma conorhini and Trypanosoma rangeli to Trypanosoma cruzi strains of high and low virulence.</title>
        <authorList>
            <person name="Bradwell K.R."/>
            <person name="Koparde V.N."/>
            <person name="Matveyev A.V."/>
            <person name="Serrano M.G."/>
            <person name="Alves J.M."/>
            <person name="Parikh H."/>
            <person name="Huang B."/>
            <person name="Lee V."/>
            <person name="Espinosa-Alvarez O."/>
            <person name="Ortiz P.A."/>
            <person name="Costa-Martins A.G."/>
            <person name="Teixeira M.M."/>
            <person name="Buck G.A."/>
        </authorList>
    </citation>
    <scope>NUCLEOTIDE SEQUENCE [LARGE SCALE GENOMIC DNA]</scope>
    <source>
        <strain evidence="2 3">AM80</strain>
    </source>
</reference>
<protein>
    <submittedName>
        <fullName evidence="2">Uncharacterized protein</fullName>
    </submittedName>
</protein>
<organism evidence="2 3">
    <name type="scientific">Trypanosoma rangeli</name>
    <dbReference type="NCBI Taxonomy" id="5698"/>
    <lineage>
        <taxon>Eukaryota</taxon>
        <taxon>Discoba</taxon>
        <taxon>Euglenozoa</taxon>
        <taxon>Kinetoplastea</taxon>
        <taxon>Metakinetoplastina</taxon>
        <taxon>Trypanosomatida</taxon>
        <taxon>Trypanosomatidae</taxon>
        <taxon>Trypanosoma</taxon>
        <taxon>Herpetosoma</taxon>
    </lineage>
</organism>
<dbReference type="OrthoDB" id="10626048at2759"/>
<dbReference type="RefSeq" id="XP_029234419.1">
    <property type="nucleotide sequence ID" value="XM_029385728.1"/>
</dbReference>
<keyword evidence="3" id="KW-1185">Reference proteome</keyword>
<sequence>MQPVGLPFCFNYFAFEGPLPFCLAAWVQHRNCFNHFNCFGFDCFRWAAFLSPFLFLDWAAPEGRECVCLLVGPLAAARPHCSVGAPRFGFTSRGLCIFMFVGAFGRNGRVVHCGLQRMVSVLCIIFFLLYCFAYAQESLRVGREKIVFFEGQRKMPAASPPFHRHSHAMEKTGVRSRLLLCWVRGAW</sequence>
<evidence type="ECO:0000313" key="2">
    <source>
        <dbReference type="EMBL" id="RNE98015.1"/>
    </source>
</evidence>
<gene>
    <name evidence="2" type="ORF">TraAM80_09019</name>
</gene>
<dbReference type="GeneID" id="40332952"/>
<keyword evidence="1" id="KW-1133">Transmembrane helix</keyword>
<keyword evidence="1" id="KW-0472">Membrane</keyword>
<keyword evidence="1" id="KW-0812">Transmembrane</keyword>
<dbReference type="AlphaFoldDB" id="A0A3R7N0I8"/>
<feature type="transmembrane region" description="Helical" evidence="1">
    <location>
        <begin position="117"/>
        <end position="135"/>
    </location>
</feature>
<proteinExistence type="predicted"/>
<dbReference type="Proteomes" id="UP000283634">
    <property type="component" value="Unassembled WGS sequence"/>
</dbReference>
<dbReference type="EMBL" id="MKGL01000501">
    <property type="protein sequence ID" value="RNE98015.1"/>
    <property type="molecule type" value="Genomic_DNA"/>
</dbReference>
<accession>A0A3R7N0I8</accession>
<name>A0A3R7N0I8_TRYRA</name>
<evidence type="ECO:0000256" key="1">
    <source>
        <dbReference type="SAM" id="Phobius"/>
    </source>
</evidence>
<evidence type="ECO:0000313" key="3">
    <source>
        <dbReference type="Proteomes" id="UP000283634"/>
    </source>
</evidence>